<dbReference type="CDD" id="cd01335">
    <property type="entry name" value="Radical_SAM"/>
    <property type="match status" value="1"/>
</dbReference>
<keyword evidence="5" id="KW-0408">Iron</keyword>
<evidence type="ECO:0000313" key="8">
    <source>
        <dbReference type="EMBL" id="MCG5031443.1"/>
    </source>
</evidence>
<sequence>MRTSQDGGEECARAECAAGASSLQGGAPEARALRLGAITPFTTIDFPGRLSAVAFLQGCPWDCVYCQNPWLRPFRFDPRYEHSSWEELQSLLSRRRGLLDAVVFSGGEPLADPALPSAIREVRKMGFLAAVHTCGAYPRVLERILPELAWVGLDVKAPLDDAAGFRRIIRAEGGAPRTKRCLELLLGSGVAFECRTTCHPDFLSEAALLEIGQSLAEAGVRSFALQPFRQPPGLESEALFSNCPPDYPSLGLQEKLRPLFDHFEVRR</sequence>
<accession>A0ABS9MS34</accession>
<dbReference type="InterPro" id="IPR007197">
    <property type="entry name" value="rSAM"/>
</dbReference>
<dbReference type="InterPro" id="IPR034457">
    <property type="entry name" value="Organic_radical-activating"/>
</dbReference>
<dbReference type="InterPro" id="IPR012840">
    <property type="entry name" value="NrdG2"/>
</dbReference>
<dbReference type="PROSITE" id="PS51918">
    <property type="entry name" value="RADICAL_SAM"/>
    <property type="match status" value="1"/>
</dbReference>
<evidence type="ECO:0000259" key="7">
    <source>
        <dbReference type="PROSITE" id="PS51918"/>
    </source>
</evidence>
<dbReference type="SFLD" id="SFLDG01094">
    <property type="entry name" value="Uncharacterised_Radical_SAM_Su"/>
    <property type="match status" value="1"/>
</dbReference>
<comment type="cofactor">
    <cofactor evidence="1">
        <name>[4Fe-4S] cluster</name>
        <dbReference type="ChEBI" id="CHEBI:49883"/>
    </cofactor>
</comment>
<dbReference type="NCBIfam" id="TIGR02495">
    <property type="entry name" value="NrdG2"/>
    <property type="match status" value="1"/>
</dbReference>
<evidence type="ECO:0000256" key="2">
    <source>
        <dbReference type="ARBA" id="ARBA00022485"/>
    </source>
</evidence>
<protein>
    <submittedName>
        <fullName evidence="8">Anaerobic ribonucleoside-triphosphate reductase activating protein</fullName>
    </submittedName>
</protein>
<name>A0ABS9MS34_9BURK</name>
<proteinExistence type="predicted"/>
<evidence type="ECO:0000256" key="3">
    <source>
        <dbReference type="ARBA" id="ARBA00022691"/>
    </source>
</evidence>
<dbReference type="RefSeq" id="WP_237979174.1">
    <property type="nucleotide sequence ID" value="NZ_JAKNCT010000009.1"/>
</dbReference>
<evidence type="ECO:0000256" key="6">
    <source>
        <dbReference type="ARBA" id="ARBA00023014"/>
    </source>
</evidence>
<dbReference type="PANTHER" id="PTHR30352:SF13">
    <property type="entry name" value="GLYCYL-RADICAL ENZYME ACTIVATING ENZYME YJJW-RELATED"/>
    <property type="match status" value="1"/>
</dbReference>
<dbReference type="Proteomes" id="UP001297600">
    <property type="component" value="Unassembled WGS sequence"/>
</dbReference>
<evidence type="ECO:0000256" key="5">
    <source>
        <dbReference type="ARBA" id="ARBA00023004"/>
    </source>
</evidence>
<organism evidence="8 9">
    <name type="scientific">Mesosutterella porci</name>
    <dbReference type="NCBI Taxonomy" id="2915351"/>
    <lineage>
        <taxon>Bacteria</taxon>
        <taxon>Pseudomonadati</taxon>
        <taxon>Pseudomonadota</taxon>
        <taxon>Betaproteobacteria</taxon>
        <taxon>Burkholderiales</taxon>
        <taxon>Sutterellaceae</taxon>
        <taxon>Mesosutterella</taxon>
    </lineage>
</organism>
<dbReference type="PANTHER" id="PTHR30352">
    <property type="entry name" value="PYRUVATE FORMATE-LYASE-ACTIVATING ENZYME"/>
    <property type="match status" value="1"/>
</dbReference>
<keyword evidence="3" id="KW-0949">S-adenosyl-L-methionine</keyword>
<gene>
    <name evidence="8" type="ORF">MAF45_08320</name>
</gene>
<feature type="domain" description="Radical SAM core" evidence="7">
    <location>
        <begin position="45"/>
        <end position="267"/>
    </location>
</feature>
<dbReference type="SFLD" id="SFLDS00029">
    <property type="entry name" value="Radical_SAM"/>
    <property type="match status" value="1"/>
</dbReference>
<dbReference type="Pfam" id="PF04055">
    <property type="entry name" value="Radical_SAM"/>
    <property type="match status" value="1"/>
</dbReference>
<comment type="caution">
    <text evidence="8">The sequence shown here is derived from an EMBL/GenBank/DDBJ whole genome shotgun (WGS) entry which is preliminary data.</text>
</comment>
<evidence type="ECO:0000256" key="1">
    <source>
        <dbReference type="ARBA" id="ARBA00001966"/>
    </source>
</evidence>
<evidence type="ECO:0000256" key="4">
    <source>
        <dbReference type="ARBA" id="ARBA00022723"/>
    </source>
</evidence>
<dbReference type="InterPro" id="IPR058240">
    <property type="entry name" value="rSAM_sf"/>
</dbReference>
<dbReference type="EMBL" id="JAKNCT010000009">
    <property type="protein sequence ID" value="MCG5031443.1"/>
    <property type="molecule type" value="Genomic_DNA"/>
</dbReference>
<evidence type="ECO:0000313" key="9">
    <source>
        <dbReference type="Proteomes" id="UP001297600"/>
    </source>
</evidence>
<keyword evidence="2" id="KW-0004">4Fe-4S</keyword>
<reference evidence="8 9" key="1">
    <citation type="submission" date="2022-02" db="EMBL/GenBank/DDBJ databases">
        <title>Mesosutterella porci, a novel member of the family Sutterellaceae from pig feces.</title>
        <authorList>
            <person name="Wylensek D."/>
            <person name="Clavel T."/>
        </authorList>
    </citation>
    <scope>NUCLEOTIDE SEQUENCE [LARGE SCALE GENOMIC DNA]</scope>
    <source>
        <strain evidence="9">oilRF-744-wt-GAM-9</strain>
    </source>
</reference>
<keyword evidence="9" id="KW-1185">Reference proteome</keyword>
<dbReference type="InterPro" id="IPR013785">
    <property type="entry name" value="Aldolase_TIM"/>
</dbReference>
<keyword evidence="4" id="KW-0479">Metal-binding</keyword>
<keyword evidence="6" id="KW-0411">Iron-sulfur</keyword>
<dbReference type="Gene3D" id="3.20.20.70">
    <property type="entry name" value="Aldolase class I"/>
    <property type="match status" value="1"/>
</dbReference>
<dbReference type="SUPFAM" id="SSF102114">
    <property type="entry name" value="Radical SAM enzymes"/>
    <property type="match status" value="1"/>
</dbReference>